<accession>A0A0F8YY29</accession>
<proteinExistence type="predicted"/>
<dbReference type="AlphaFoldDB" id="A0A0F8YY29"/>
<name>A0A0F8YY29_9ZZZZ</name>
<sequence length="135" mass="15260">MARKIIPIISVVAITALGILFLFDSSSYDNEQFAQTFDVDAIYYENQRIVEISFNDNSQKTSSVVLEILGMEETFQKTFEGSSFVETVQFDSTPKYGWQIHPITLVVDHQELGRIGIKTEIHSENEPAPPIIFSP</sequence>
<evidence type="ECO:0000313" key="2">
    <source>
        <dbReference type="EMBL" id="KKK52891.1"/>
    </source>
</evidence>
<protein>
    <submittedName>
        <fullName evidence="2">Uncharacterized protein</fullName>
    </submittedName>
</protein>
<feature type="transmembrane region" description="Helical" evidence="1">
    <location>
        <begin position="5"/>
        <end position="23"/>
    </location>
</feature>
<dbReference type="EMBL" id="LAZR01066785">
    <property type="protein sequence ID" value="KKK52891.1"/>
    <property type="molecule type" value="Genomic_DNA"/>
</dbReference>
<reference evidence="2" key="1">
    <citation type="journal article" date="2015" name="Nature">
        <title>Complex archaea that bridge the gap between prokaryotes and eukaryotes.</title>
        <authorList>
            <person name="Spang A."/>
            <person name="Saw J.H."/>
            <person name="Jorgensen S.L."/>
            <person name="Zaremba-Niedzwiedzka K."/>
            <person name="Martijn J."/>
            <person name="Lind A.E."/>
            <person name="van Eijk R."/>
            <person name="Schleper C."/>
            <person name="Guy L."/>
            <person name="Ettema T.J."/>
        </authorList>
    </citation>
    <scope>NUCLEOTIDE SEQUENCE</scope>
</reference>
<gene>
    <name evidence="2" type="ORF">LCGC14_3100340</name>
</gene>
<evidence type="ECO:0000256" key="1">
    <source>
        <dbReference type="SAM" id="Phobius"/>
    </source>
</evidence>
<keyword evidence="1" id="KW-1133">Transmembrane helix</keyword>
<organism evidence="2">
    <name type="scientific">marine sediment metagenome</name>
    <dbReference type="NCBI Taxonomy" id="412755"/>
    <lineage>
        <taxon>unclassified sequences</taxon>
        <taxon>metagenomes</taxon>
        <taxon>ecological metagenomes</taxon>
    </lineage>
</organism>
<keyword evidence="1" id="KW-0472">Membrane</keyword>
<keyword evidence="1" id="KW-0812">Transmembrane</keyword>
<comment type="caution">
    <text evidence="2">The sequence shown here is derived from an EMBL/GenBank/DDBJ whole genome shotgun (WGS) entry which is preliminary data.</text>
</comment>